<protein>
    <recommendedName>
        <fullName evidence="5">Oxysterol-binding protein</fullName>
    </recommendedName>
</protein>
<name>A0A8J8NAI1_HALGN</name>
<accession>A0A8J8NAI1</accession>
<dbReference type="SUPFAM" id="SSF144000">
    <property type="entry name" value="Oxysterol-binding protein-like"/>
    <property type="match status" value="1"/>
</dbReference>
<keyword evidence="2" id="KW-0597">Phosphoprotein</keyword>
<dbReference type="PANTHER" id="PTHR10972:SF205">
    <property type="entry name" value="OXYSTEROL-BINDING PROTEIN 1"/>
    <property type="match status" value="1"/>
</dbReference>
<dbReference type="PANTHER" id="PTHR10972">
    <property type="entry name" value="OXYSTEROL-BINDING PROTEIN-RELATED"/>
    <property type="match status" value="1"/>
</dbReference>
<dbReference type="InterPro" id="IPR000648">
    <property type="entry name" value="Oxysterol-bd"/>
</dbReference>
<comment type="similarity">
    <text evidence="1">Belongs to the OSBP family.</text>
</comment>
<comment type="caution">
    <text evidence="3">The sequence shown here is derived from an EMBL/GenBank/DDBJ whole genome shotgun (WGS) entry which is preliminary data.</text>
</comment>
<gene>
    <name evidence="3" type="ORF">FGO68_gene2262</name>
</gene>
<sequence length="459" mass="54097">MLLEELEDVFHDAHDHLVLSFTNTLLQRPQQPFHSILQEESKSTDYQISLLPPGEIPDPPIRDKLPFFKDPKIKISFWAVLKDSIHKEISKISVPVYFNSPLNILQAAVQNVAYSDIYDEAVREQDPVRRCALIAANLCYQQSDVEKFPSKPFNPLLGETYELVVPGKYKVISEQIVHHPPVHAYHFQGDSGWTRFYTNKLKTKFARGTLAFFNQLKEYVELLPHNEIYQIKPSAIGIHNLIIGSPYLEPDTKAYVKNLKNPDIHAEIDFHKRGWSQESYYRVSGNVFSSPGVIAYKLDGKWNHSIYLTDMRTGLRTCLWTKEPYPENWEYMYGMTHFMLNLNYLPNTLRPWLPPTDTRLRPDQRALENGDFKMAASEKNRLEEKQRAVRRYKEKNGIEHKPVYFDEWKNPDDPDNTYYKYNGTYFERDRKERKWDRCPDLFSEQLPPEVEEFERKQKK</sequence>
<dbReference type="GO" id="GO:0032934">
    <property type="term" value="F:sterol binding"/>
    <property type="evidence" value="ECO:0007669"/>
    <property type="project" value="TreeGrafter"/>
</dbReference>
<evidence type="ECO:0000256" key="1">
    <source>
        <dbReference type="ARBA" id="ARBA00008842"/>
    </source>
</evidence>
<dbReference type="Gene3D" id="2.40.160.120">
    <property type="match status" value="1"/>
</dbReference>
<evidence type="ECO:0000313" key="4">
    <source>
        <dbReference type="Proteomes" id="UP000785679"/>
    </source>
</evidence>
<dbReference type="Gene3D" id="3.30.70.3490">
    <property type="match status" value="1"/>
</dbReference>
<dbReference type="GO" id="GO:0016020">
    <property type="term" value="C:membrane"/>
    <property type="evidence" value="ECO:0007669"/>
    <property type="project" value="TreeGrafter"/>
</dbReference>
<reference evidence="3" key="1">
    <citation type="submission" date="2019-06" db="EMBL/GenBank/DDBJ databases">
        <authorList>
            <person name="Zheng W."/>
        </authorList>
    </citation>
    <scope>NUCLEOTIDE SEQUENCE</scope>
    <source>
        <strain evidence="3">QDHG01</strain>
    </source>
</reference>
<evidence type="ECO:0000313" key="3">
    <source>
        <dbReference type="EMBL" id="TNV71114.1"/>
    </source>
</evidence>
<keyword evidence="4" id="KW-1185">Reference proteome</keyword>
<dbReference type="EMBL" id="RRYP01030657">
    <property type="protein sequence ID" value="TNV71114.1"/>
    <property type="molecule type" value="Genomic_DNA"/>
</dbReference>
<dbReference type="Proteomes" id="UP000785679">
    <property type="component" value="Unassembled WGS sequence"/>
</dbReference>
<evidence type="ECO:0000256" key="2">
    <source>
        <dbReference type="ARBA" id="ARBA00022553"/>
    </source>
</evidence>
<dbReference type="InterPro" id="IPR037239">
    <property type="entry name" value="OSBP_sf"/>
</dbReference>
<evidence type="ECO:0008006" key="5">
    <source>
        <dbReference type="Google" id="ProtNLM"/>
    </source>
</evidence>
<organism evidence="3 4">
    <name type="scientific">Halteria grandinella</name>
    <dbReference type="NCBI Taxonomy" id="5974"/>
    <lineage>
        <taxon>Eukaryota</taxon>
        <taxon>Sar</taxon>
        <taxon>Alveolata</taxon>
        <taxon>Ciliophora</taxon>
        <taxon>Intramacronucleata</taxon>
        <taxon>Spirotrichea</taxon>
        <taxon>Stichotrichia</taxon>
        <taxon>Sporadotrichida</taxon>
        <taxon>Halteriidae</taxon>
        <taxon>Halteria</taxon>
    </lineage>
</organism>
<dbReference type="AlphaFoldDB" id="A0A8J8NAI1"/>
<dbReference type="OrthoDB" id="1854502at2759"/>
<dbReference type="Pfam" id="PF01237">
    <property type="entry name" value="Oxysterol_BP"/>
    <property type="match status" value="1"/>
</dbReference>
<dbReference type="GO" id="GO:0005829">
    <property type="term" value="C:cytosol"/>
    <property type="evidence" value="ECO:0007669"/>
    <property type="project" value="TreeGrafter"/>
</dbReference>
<proteinExistence type="inferred from homology"/>